<name>A0A1V0SB32_9VIRU</name>
<gene>
    <name evidence="2" type="ORF">Catovirus_1_956</name>
</gene>
<accession>A0A1V0SB32</accession>
<feature type="region of interest" description="Disordered" evidence="1">
    <location>
        <begin position="21"/>
        <end position="91"/>
    </location>
</feature>
<protein>
    <submittedName>
        <fullName evidence="2">Uncharacterized protein</fullName>
    </submittedName>
</protein>
<evidence type="ECO:0000256" key="1">
    <source>
        <dbReference type="SAM" id="MobiDB-lite"/>
    </source>
</evidence>
<evidence type="ECO:0000313" key="2">
    <source>
        <dbReference type="EMBL" id="ARF08906.1"/>
    </source>
</evidence>
<feature type="compositionally biased region" description="Acidic residues" evidence="1">
    <location>
        <begin position="28"/>
        <end position="38"/>
    </location>
</feature>
<organism evidence="2">
    <name type="scientific">Catovirus CTV1</name>
    <dbReference type="NCBI Taxonomy" id="1977631"/>
    <lineage>
        <taxon>Viruses</taxon>
        <taxon>Varidnaviria</taxon>
        <taxon>Bamfordvirae</taxon>
        <taxon>Nucleocytoviricota</taxon>
        <taxon>Megaviricetes</taxon>
        <taxon>Imitervirales</taxon>
        <taxon>Mimiviridae</taxon>
        <taxon>Klosneuvirinae</taxon>
        <taxon>Catovirus</taxon>
    </lineage>
</organism>
<sequence>MIKFNLITDKRKKQLYCYTPQVSMRDNYDDDDDDDDCDNYMNRINRTENQANNTNNVNSHNNSNGSDNIDSEAQKNPPEDEVPEKIDKNTD</sequence>
<dbReference type="EMBL" id="KY684083">
    <property type="protein sequence ID" value="ARF08906.1"/>
    <property type="molecule type" value="Genomic_DNA"/>
</dbReference>
<reference evidence="2" key="1">
    <citation type="journal article" date="2017" name="Science">
        <title>Giant viruses with an expanded complement of translation system components.</title>
        <authorList>
            <person name="Schulz F."/>
            <person name="Yutin N."/>
            <person name="Ivanova N.N."/>
            <person name="Ortega D.R."/>
            <person name="Lee T.K."/>
            <person name="Vierheilig J."/>
            <person name="Daims H."/>
            <person name="Horn M."/>
            <person name="Wagner M."/>
            <person name="Jensen G.J."/>
            <person name="Kyrpides N.C."/>
            <person name="Koonin E.V."/>
            <person name="Woyke T."/>
        </authorList>
    </citation>
    <scope>NUCLEOTIDE SEQUENCE</scope>
    <source>
        <strain evidence="2">CTV1</strain>
    </source>
</reference>
<feature type="compositionally biased region" description="Low complexity" evidence="1">
    <location>
        <begin position="47"/>
        <end position="68"/>
    </location>
</feature>
<proteinExistence type="predicted"/>